<accession>A0A0J6F0Q4</accession>
<evidence type="ECO:0000256" key="9">
    <source>
        <dbReference type="ARBA" id="ARBA00023136"/>
    </source>
</evidence>
<evidence type="ECO:0000313" key="15">
    <source>
        <dbReference type="Proteomes" id="UP000092950"/>
    </source>
</evidence>
<dbReference type="CDD" id="cd00342">
    <property type="entry name" value="gram_neg_porins"/>
    <property type="match status" value="1"/>
</dbReference>
<dbReference type="AlphaFoldDB" id="A0A0J6F0Q4"/>
<dbReference type="EMBL" id="CP016440">
    <property type="protein sequence ID" value="ANY15075.1"/>
    <property type="molecule type" value="Genomic_DNA"/>
</dbReference>
<evidence type="ECO:0000259" key="11">
    <source>
        <dbReference type="Pfam" id="PF13609"/>
    </source>
</evidence>
<comment type="subunit">
    <text evidence="2">Homotrimer.</text>
</comment>
<reference evidence="13 14" key="1">
    <citation type="submission" date="2015-09" db="EMBL/GenBank/DDBJ databases">
        <authorList>
            <person name="Jackson K.R."/>
            <person name="Lunt B.L."/>
            <person name="Fisher J.N.B."/>
            <person name="Gardner A.V."/>
            <person name="Bailey M.E."/>
            <person name="Deus L.M."/>
            <person name="Earl A.S."/>
            <person name="Gibby P.D."/>
            <person name="Hartmann K.A."/>
            <person name="Liu J.E."/>
            <person name="Manci A.M."/>
            <person name="Nielsen D.A."/>
            <person name="Solomon M.B."/>
            <person name="Breakwell D.P."/>
            <person name="Burnett S.H."/>
            <person name="Grose J.H."/>
        </authorList>
    </citation>
    <scope>NUCLEOTIDE SEQUENCE [LARGE SCALE GENOMIC DNA]</scope>
    <source>
        <strain evidence="13 14">2789STDY5608636</strain>
    </source>
</reference>
<dbReference type="Gene3D" id="2.40.160.10">
    <property type="entry name" value="Porin"/>
    <property type="match status" value="1"/>
</dbReference>
<dbReference type="Proteomes" id="UP000092950">
    <property type="component" value="Chromosome"/>
</dbReference>
<evidence type="ECO:0000256" key="5">
    <source>
        <dbReference type="ARBA" id="ARBA00022692"/>
    </source>
</evidence>
<evidence type="ECO:0000256" key="10">
    <source>
        <dbReference type="ARBA" id="ARBA00023237"/>
    </source>
</evidence>
<dbReference type="GO" id="GO:0046930">
    <property type="term" value="C:pore complex"/>
    <property type="evidence" value="ECO:0007669"/>
    <property type="project" value="UniProtKB-KW"/>
</dbReference>
<evidence type="ECO:0000256" key="1">
    <source>
        <dbReference type="ARBA" id="ARBA00004571"/>
    </source>
</evidence>
<feature type="domain" description="Porin" evidence="11">
    <location>
        <begin position="5"/>
        <end position="318"/>
    </location>
</feature>
<keyword evidence="4" id="KW-1134">Transmembrane beta strand</keyword>
<evidence type="ECO:0000313" key="14">
    <source>
        <dbReference type="Proteomes" id="UP000053096"/>
    </source>
</evidence>
<dbReference type="KEGG" id="bpdz:BBN53_03720"/>
<keyword evidence="15" id="KW-1185">Reference proteome</keyword>
<keyword evidence="10" id="KW-0998">Cell outer membrane</keyword>
<evidence type="ECO:0000256" key="7">
    <source>
        <dbReference type="ARBA" id="ARBA00023065"/>
    </source>
</evidence>
<keyword evidence="9" id="KW-0472">Membrane</keyword>
<evidence type="ECO:0000313" key="13">
    <source>
        <dbReference type="EMBL" id="CUI52989.1"/>
    </source>
</evidence>
<dbReference type="EMBL" id="CYTV01000002">
    <property type="protein sequence ID" value="CUI52989.1"/>
    <property type="molecule type" value="Genomic_DNA"/>
</dbReference>
<dbReference type="GO" id="GO:0015288">
    <property type="term" value="F:porin activity"/>
    <property type="evidence" value="ECO:0007669"/>
    <property type="project" value="UniProtKB-KW"/>
</dbReference>
<keyword evidence="8" id="KW-0626">Porin</keyword>
<keyword evidence="3" id="KW-0813">Transport</keyword>
<keyword evidence="7" id="KW-0406">Ion transport</keyword>
<dbReference type="Proteomes" id="UP000053096">
    <property type="component" value="Unassembled WGS sequence"/>
</dbReference>
<accession>A0A0M7DH76</accession>
<evidence type="ECO:0000256" key="6">
    <source>
        <dbReference type="ARBA" id="ARBA00022729"/>
    </source>
</evidence>
<dbReference type="InterPro" id="IPR023614">
    <property type="entry name" value="Porin_dom_sf"/>
</dbReference>
<dbReference type="GO" id="GO:0006811">
    <property type="term" value="P:monoatomic ion transport"/>
    <property type="evidence" value="ECO:0007669"/>
    <property type="project" value="UniProtKB-KW"/>
</dbReference>
<dbReference type="PANTHER" id="PTHR34501:SF9">
    <property type="entry name" value="MAJOR OUTER MEMBRANE PROTEIN P.IA"/>
    <property type="match status" value="1"/>
</dbReference>
<evidence type="ECO:0000313" key="12">
    <source>
        <dbReference type="EMBL" id="ANY15075.1"/>
    </source>
</evidence>
<evidence type="ECO:0000256" key="2">
    <source>
        <dbReference type="ARBA" id="ARBA00011233"/>
    </source>
</evidence>
<dbReference type="InterPro" id="IPR033900">
    <property type="entry name" value="Gram_neg_porin_domain"/>
</dbReference>
<protein>
    <submittedName>
        <fullName evidence="13">Outer membrane porin protein BP0840</fullName>
    </submittedName>
</protein>
<proteinExistence type="predicted"/>
<dbReference type="PANTHER" id="PTHR34501">
    <property type="entry name" value="PROTEIN YDDL-RELATED"/>
    <property type="match status" value="1"/>
</dbReference>
<keyword evidence="5" id="KW-0812">Transmembrane</keyword>
<dbReference type="InterPro" id="IPR050298">
    <property type="entry name" value="Gram-neg_bact_OMP"/>
</dbReference>
<dbReference type="SUPFAM" id="SSF56935">
    <property type="entry name" value="Porins"/>
    <property type="match status" value="1"/>
</dbReference>
<evidence type="ECO:0000256" key="8">
    <source>
        <dbReference type="ARBA" id="ARBA00023114"/>
    </source>
</evidence>
<organism evidence="13 14">
    <name type="scientific">Bordetella pseudohinzii</name>
    <dbReference type="NCBI Taxonomy" id="1331258"/>
    <lineage>
        <taxon>Bacteria</taxon>
        <taxon>Pseudomonadati</taxon>
        <taxon>Pseudomonadota</taxon>
        <taxon>Betaproteobacteria</taxon>
        <taxon>Burkholderiales</taxon>
        <taxon>Alcaligenaceae</taxon>
        <taxon>Bordetella</taxon>
    </lineage>
</organism>
<sequence>MGGLCGPVAAATVTVYGVADVHISHYRHGDGSMTSMESGGLGGSRIGFRGVEDLGRGRQAVFMLEAGFNINNGKSGQSGRLFGRQAYLGLRDKELGSLIAGRLQGLGYIFGGVYDPMMVAPGSVIGSLTGENARPWMYNPLSDPARMDNAVLYTTPKWGGLQLGYQHGFRDDAGVSALRSKRFDLASLTYAEGPVSMTYGFGHSAGTTGQTAATSDQTEHAFGVRYALSWATLFATYQLRKTDGYGGSDQAWQVGAQLPAGSVGRIHLAYGRSTNDTPFGPSDASAGWGVKSWAVAYVYSLSTRTTLYAYFKQLDNDGKARQGIFPPGGLDAPSRFGDKVTALGIGMQHRF</sequence>
<gene>
    <name evidence="12" type="ORF">BBN53_03720</name>
    <name evidence="13" type="ORF">ERS370011_00993</name>
</gene>
<dbReference type="GO" id="GO:0009279">
    <property type="term" value="C:cell outer membrane"/>
    <property type="evidence" value="ECO:0007669"/>
    <property type="project" value="UniProtKB-SubCell"/>
</dbReference>
<dbReference type="Pfam" id="PF13609">
    <property type="entry name" value="Porin_4"/>
    <property type="match status" value="1"/>
</dbReference>
<name>A0A0J6F0Q4_9BORD</name>
<dbReference type="RefSeq" id="WP_048026206.1">
    <property type="nucleotide sequence ID" value="NZ_CBCSJN010000007.1"/>
</dbReference>
<evidence type="ECO:0000256" key="3">
    <source>
        <dbReference type="ARBA" id="ARBA00022448"/>
    </source>
</evidence>
<evidence type="ECO:0000256" key="4">
    <source>
        <dbReference type="ARBA" id="ARBA00022452"/>
    </source>
</evidence>
<reference evidence="12 15" key="2">
    <citation type="submission" date="2016-07" db="EMBL/GenBank/DDBJ databases">
        <title>Complete genome sequences of Bordetella pseudohinzii.</title>
        <authorList>
            <person name="Spilker T."/>
            <person name="Darrah R."/>
            <person name="LiPuma J.J."/>
        </authorList>
    </citation>
    <scope>NUCLEOTIDE SEQUENCE [LARGE SCALE GENOMIC DNA]</scope>
    <source>
        <strain evidence="12 15">HI4681</strain>
    </source>
</reference>
<keyword evidence="6" id="KW-0732">Signal</keyword>
<comment type="subcellular location">
    <subcellularLocation>
        <location evidence="1">Cell outer membrane</location>
        <topology evidence="1">Multi-pass membrane protein</topology>
    </subcellularLocation>
</comment>